<proteinExistence type="predicted"/>
<gene>
    <name evidence="1" type="ORF">CEURO_LOCUS12227</name>
</gene>
<organism evidence="1 2">
    <name type="scientific">Cuscuta europaea</name>
    <name type="common">European dodder</name>
    <dbReference type="NCBI Taxonomy" id="41803"/>
    <lineage>
        <taxon>Eukaryota</taxon>
        <taxon>Viridiplantae</taxon>
        <taxon>Streptophyta</taxon>
        <taxon>Embryophyta</taxon>
        <taxon>Tracheophyta</taxon>
        <taxon>Spermatophyta</taxon>
        <taxon>Magnoliopsida</taxon>
        <taxon>eudicotyledons</taxon>
        <taxon>Gunneridae</taxon>
        <taxon>Pentapetalae</taxon>
        <taxon>asterids</taxon>
        <taxon>lamiids</taxon>
        <taxon>Solanales</taxon>
        <taxon>Convolvulaceae</taxon>
        <taxon>Cuscuteae</taxon>
        <taxon>Cuscuta</taxon>
        <taxon>Cuscuta subgen. Cuscuta</taxon>
    </lineage>
</organism>
<dbReference type="EMBL" id="CAMAPE010000030">
    <property type="protein sequence ID" value="CAH9093119.1"/>
    <property type="molecule type" value="Genomic_DNA"/>
</dbReference>
<dbReference type="Proteomes" id="UP001152484">
    <property type="component" value="Unassembled WGS sequence"/>
</dbReference>
<sequence>MLVPLVVNGLEKPTENQQEWRQRAQLVNPLLPLKAHPPLQLPPVIPRPPSPEIHYHHPCIEITRVNGPENPRKDRVGPESVGEVFGEIRVAVFRSSDDP</sequence>
<name>A0A9P1EBH7_CUSEU</name>
<dbReference type="OrthoDB" id="1747734at2759"/>
<accession>A0A9P1EBH7</accession>
<protein>
    <submittedName>
        <fullName evidence="1">Uncharacterized protein</fullName>
    </submittedName>
</protein>
<comment type="caution">
    <text evidence="1">The sequence shown here is derived from an EMBL/GenBank/DDBJ whole genome shotgun (WGS) entry which is preliminary data.</text>
</comment>
<keyword evidence="2" id="KW-1185">Reference proteome</keyword>
<evidence type="ECO:0000313" key="2">
    <source>
        <dbReference type="Proteomes" id="UP001152484"/>
    </source>
</evidence>
<evidence type="ECO:0000313" key="1">
    <source>
        <dbReference type="EMBL" id="CAH9093119.1"/>
    </source>
</evidence>
<reference evidence="1" key="1">
    <citation type="submission" date="2022-07" db="EMBL/GenBank/DDBJ databases">
        <authorList>
            <person name="Macas J."/>
            <person name="Novak P."/>
            <person name="Neumann P."/>
        </authorList>
    </citation>
    <scope>NUCLEOTIDE SEQUENCE</scope>
</reference>
<dbReference type="AlphaFoldDB" id="A0A9P1EBH7"/>